<dbReference type="InterPro" id="IPR002155">
    <property type="entry name" value="Thiolase"/>
</dbReference>
<evidence type="ECO:0000256" key="11">
    <source>
        <dbReference type="ARBA" id="ARBA00023315"/>
    </source>
</evidence>
<keyword evidence="7" id="KW-0479">Metal-binding</keyword>
<evidence type="ECO:0000256" key="10">
    <source>
        <dbReference type="ARBA" id="ARBA00023128"/>
    </source>
</evidence>
<evidence type="ECO:0000256" key="12">
    <source>
        <dbReference type="PIRSR" id="PIRSR000429-1"/>
    </source>
</evidence>
<evidence type="ECO:0000259" key="14">
    <source>
        <dbReference type="Pfam" id="PF00108"/>
    </source>
</evidence>
<dbReference type="SUPFAM" id="SSF53901">
    <property type="entry name" value="Thiolase-like"/>
    <property type="match status" value="2"/>
</dbReference>
<dbReference type="GO" id="GO:0005739">
    <property type="term" value="C:mitochondrion"/>
    <property type="evidence" value="ECO:0007669"/>
    <property type="project" value="UniProtKB-SubCell"/>
</dbReference>
<evidence type="ECO:0000256" key="6">
    <source>
        <dbReference type="ARBA" id="ARBA00022679"/>
    </source>
</evidence>
<accession>A0A5S6R4C3</accession>
<evidence type="ECO:0000256" key="8">
    <source>
        <dbReference type="ARBA" id="ARBA00022946"/>
    </source>
</evidence>
<comment type="subunit">
    <text evidence="4">Homotetramer.</text>
</comment>
<keyword evidence="6 13" id="KW-0808">Transferase</keyword>
<evidence type="ECO:0000313" key="16">
    <source>
        <dbReference type="Proteomes" id="UP000046395"/>
    </source>
</evidence>
<dbReference type="Gene3D" id="3.40.47.10">
    <property type="match status" value="1"/>
</dbReference>
<dbReference type="STRING" id="70415.A0A5S6R4C3"/>
<evidence type="ECO:0000256" key="1">
    <source>
        <dbReference type="ARBA" id="ARBA00004173"/>
    </source>
</evidence>
<dbReference type="InterPro" id="IPR020617">
    <property type="entry name" value="Thiolase_C"/>
</dbReference>
<evidence type="ECO:0000259" key="15">
    <source>
        <dbReference type="Pfam" id="PF02803"/>
    </source>
</evidence>
<feature type="domain" description="Thiolase C-terminal" evidence="15">
    <location>
        <begin position="272"/>
        <end position="391"/>
    </location>
</feature>
<reference evidence="16" key="2">
    <citation type="submission" date="2014-03" db="EMBL/GenBank/DDBJ databases">
        <title>The whipworm genome and dual-species transcriptomics of an intimate host-pathogen interaction.</title>
        <authorList>
            <person name="Foth B.J."/>
            <person name="Tsai I.J."/>
            <person name="Reid A.J."/>
            <person name="Bancroft A.J."/>
            <person name="Nichol S."/>
            <person name="Tracey A."/>
            <person name="Holroyd N."/>
            <person name="Cotton J.A."/>
            <person name="Stanley E.J."/>
            <person name="Zarowiecki M."/>
            <person name="Liu J.Z."/>
            <person name="Huckvale T."/>
            <person name="Cooper P.J."/>
            <person name="Grencis R.K."/>
            <person name="Berriman M."/>
        </authorList>
    </citation>
    <scope>NUCLEOTIDE SEQUENCE [LARGE SCALE GENOMIC DNA]</scope>
    <source>
        <strain evidence="16">Edinburgh</strain>
    </source>
</reference>
<keyword evidence="9" id="KW-0630">Potassium</keyword>
<evidence type="ECO:0000256" key="5">
    <source>
        <dbReference type="ARBA" id="ARBA00012705"/>
    </source>
</evidence>
<dbReference type="GO" id="GO:0006635">
    <property type="term" value="P:fatty acid beta-oxidation"/>
    <property type="evidence" value="ECO:0007669"/>
    <property type="project" value="TreeGrafter"/>
</dbReference>
<evidence type="ECO:0000256" key="3">
    <source>
        <dbReference type="ARBA" id="ARBA00010982"/>
    </source>
</evidence>
<keyword evidence="8" id="KW-0809">Transit peptide</keyword>
<evidence type="ECO:0000256" key="2">
    <source>
        <dbReference type="ARBA" id="ARBA00005189"/>
    </source>
</evidence>
<dbReference type="PROSITE" id="PS00737">
    <property type="entry name" value="THIOLASE_2"/>
    <property type="match status" value="1"/>
</dbReference>
<keyword evidence="10" id="KW-0496">Mitochondrion</keyword>
<dbReference type="FunFam" id="3.40.47.10:FF:000007">
    <property type="entry name" value="acetyl-CoA acetyltransferase, mitochondrial"/>
    <property type="match status" value="1"/>
</dbReference>
<feature type="active site" description="Proton acceptor" evidence="12">
    <location>
        <position position="378"/>
    </location>
</feature>
<proteinExistence type="inferred from homology"/>
<evidence type="ECO:0000256" key="7">
    <source>
        <dbReference type="ARBA" id="ARBA00022723"/>
    </source>
</evidence>
<dbReference type="AlphaFoldDB" id="A0A5S6R4C3"/>
<feature type="active site" description="Proton acceptor" evidence="12">
    <location>
        <position position="350"/>
    </location>
</feature>
<dbReference type="GO" id="GO:0003985">
    <property type="term" value="F:acetyl-CoA C-acetyltransferase activity"/>
    <property type="evidence" value="ECO:0007669"/>
    <property type="project" value="UniProtKB-EC"/>
</dbReference>
<dbReference type="InterPro" id="IPR020616">
    <property type="entry name" value="Thiolase_N"/>
</dbReference>
<name>A0A5S6R4C3_TRIMR</name>
<keyword evidence="16" id="KW-1185">Reference proteome</keyword>
<dbReference type="PIRSF" id="PIRSF000429">
    <property type="entry name" value="Ac-CoA_Ac_transf"/>
    <property type="match status" value="1"/>
</dbReference>
<dbReference type="Proteomes" id="UP000046395">
    <property type="component" value="Unassembled WGS sequence"/>
</dbReference>
<organism evidence="16 17">
    <name type="scientific">Trichuris muris</name>
    <name type="common">Mouse whipworm</name>
    <dbReference type="NCBI Taxonomy" id="70415"/>
    <lineage>
        <taxon>Eukaryota</taxon>
        <taxon>Metazoa</taxon>
        <taxon>Ecdysozoa</taxon>
        <taxon>Nematoda</taxon>
        <taxon>Enoplea</taxon>
        <taxon>Dorylaimia</taxon>
        <taxon>Trichinellida</taxon>
        <taxon>Trichuridae</taxon>
        <taxon>Trichuris</taxon>
    </lineage>
</organism>
<dbReference type="WBParaSite" id="TMUE_3000014293.2">
    <property type="protein sequence ID" value="TMUE_3000014293.2"/>
    <property type="gene ID" value="WBGene00291702"/>
</dbReference>
<dbReference type="PANTHER" id="PTHR18919">
    <property type="entry name" value="ACETYL-COA C-ACYLTRANSFERASE"/>
    <property type="match status" value="1"/>
</dbReference>
<reference evidence="16" key="1">
    <citation type="submission" date="2013-11" db="EMBL/GenBank/DDBJ databases">
        <authorList>
            <person name="Aslett M."/>
        </authorList>
    </citation>
    <scope>NUCLEOTIDE SEQUENCE [LARGE SCALE GENOMIC DNA]</scope>
    <source>
        <strain evidence="16">Edinburgh</strain>
    </source>
</reference>
<evidence type="ECO:0000256" key="4">
    <source>
        <dbReference type="ARBA" id="ARBA00011881"/>
    </source>
</evidence>
<dbReference type="EC" id="2.3.1.9" evidence="5"/>
<sequence length="392" mass="41156">MSTSAQKVYLVSACRTPIGSFRSSLASLNAPTLGSFAIAAAVQKSGVPPSAVQEVYMGQVIQAGSGQAPARQAALMAGLDLGTPATTVNKVCASGLKATMLASQSLALNHRQVMVAGGMESMSNAPFYIPRGELPYGGTKLHDGVVHDGLFDATCQLSMGECAEKTAREERISRECQDRYAIRSYQRAAAAWENNIFQDEVIPVEIHHKKGKTVFSEDEEYKRCDFSRFASLRPAFVKENGTITAANASTLNDAACAMVLMNQIGLEQTGATPMAEVICFGDAAVAPVDFAVAPVRAIECVLKQANMKKEDVALWEINEAFAVAALANIKCLDLDPEIVNVHGGAVSLGHPIGMSGARIVAHLAHALVAGQFGLAAACNGGGGASAMIIKKL</sequence>
<comment type="pathway">
    <text evidence="2">Lipid metabolism.</text>
</comment>
<evidence type="ECO:0000256" key="13">
    <source>
        <dbReference type="RuleBase" id="RU003557"/>
    </source>
</evidence>
<dbReference type="CDD" id="cd00751">
    <property type="entry name" value="thiolase"/>
    <property type="match status" value="1"/>
</dbReference>
<evidence type="ECO:0000313" key="17">
    <source>
        <dbReference type="WBParaSite" id="TMUE_3000014293.1"/>
    </source>
</evidence>
<dbReference type="InterPro" id="IPR016039">
    <property type="entry name" value="Thiolase-like"/>
</dbReference>
<dbReference type="PROSITE" id="PS00099">
    <property type="entry name" value="THIOLASE_3"/>
    <property type="match status" value="1"/>
</dbReference>
<dbReference type="PANTHER" id="PTHR18919:SF156">
    <property type="entry name" value="ACETYL-COA ACETYLTRANSFERASE, MITOCHONDRIAL"/>
    <property type="match status" value="1"/>
</dbReference>
<dbReference type="InterPro" id="IPR020610">
    <property type="entry name" value="Thiolase_AS"/>
</dbReference>
<dbReference type="GO" id="GO:0046872">
    <property type="term" value="F:metal ion binding"/>
    <property type="evidence" value="ECO:0007669"/>
    <property type="project" value="UniProtKB-KW"/>
</dbReference>
<dbReference type="Pfam" id="PF00108">
    <property type="entry name" value="Thiolase_N"/>
    <property type="match status" value="1"/>
</dbReference>
<dbReference type="InterPro" id="IPR020613">
    <property type="entry name" value="Thiolase_CS"/>
</dbReference>
<keyword evidence="11 13" id="KW-0012">Acyltransferase</keyword>
<comment type="similarity">
    <text evidence="3 13">Belongs to the thiolase-like superfamily. Thiolase family.</text>
</comment>
<comment type="subcellular location">
    <subcellularLocation>
        <location evidence="1">Mitochondrion</location>
    </subcellularLocation>
</comment>
<dbReference type="Pfam" id="PF02803">
    <property type="entry name" value="Thiolase_C"/>
    <property type="match status" value="1"/>
</dbReference>
<protein>
    <recommendedName>
        <fullName evidence="5">acetyl-CoA C-acetyltransferase</fullName>
        <ecNumber evidence="5">2.3.1.9</ecNumber>
    </recommendedName>
</protein>
<reference evidence="17" key="3">
    <citation type="submission" date="2019-12" db="UniProtKB">
        <authorList>
            <consortium name="WormBaseParasite"/>
        </authorList>
    </citation>
    <scope>IDENTIFICATION</scope>
</reference>
<evidence type="ECO:0000256" key="9">
    <source>
        <dbReference type="ARBA" id="ARBA00022958"/>
    </source>
</evidence>
<dbReference type="WBParaSite" id="TMUE_3000014293.1">
    <property type="protein sequence ID" value="TMUE_3000014293.1"/>
    <property type="gene ID" value="WBGene00291702"/>
</dbReference>
<feature type="active site" description="Acyl-thioester intermediate" evidence="12">
    <location>
        <position position="92"/>
    </location>
</feature>
<feature type="domain" description="Thiolase N-terminal" evidence="14">
    <location>
        <begin position="8"/>
        <end position="262"/>
    </location>
</feature>
<dbReference type="NCBIfam" id="TIGR01930">
    <property type="entry name" value="AcCoA-C-Actrans"/>
    <property type="match status" value="1"/>
</dbReference>